<reference evidence="1" key="1">
    <citation type="submission" date="2020-07" db="EMBL/GenBank/DDBJ databases">
        <title>Multicomponent nature underlies the extraordinary mechanical properties of spider dragline silk.</title>
        <authorList>
            <person name="Kono N."/>
            <person name="Nakamura H."/>
            <person name="Mori M."/>
            <person name="Yoshida Y."/>
            <person name="Ohtoshi R."/>
            <person name="Malay A.D."/>
            <person name="Moran D.A.P."/>
            <person name="Tomita M."/>
            <person name="Numata K."/>
            <person name="Arakawa K."/>
        </authorList>
    </citation>
    <scope>NUCLEOTIDE SEQUENCE</scope>
</reference>
<dbReference type="Proteomes" id="UP000887116">
    <property type="component" value="Unassembled WGS sequence"/>
</dbReference>
<comment type="caution">
    <text evidence="1">The sequence shown here is derived from an EMBL/GenBank/DDBJ whole genome shotgun (WGS) entry which is preliminary data.</text>
</comment>
<proteinExistence type="predicted"/>
<protein>
    <submittedName>
        <fullName evidence="1">Uncharacterized protein</fullName>
    </submittedName>
</protein>
<sequence length="86" mass="10360">MLNVRYCCCKFLRKFLLKTVNFMFEIADILSCQNNVCERFIVNFLDTKMAHGLELRMQDMLEYRKNEVVQEEHENNEMVQEDMVSV</sequence>
<dbReference type="EMBL" id="BMAO01005349">
    <property type="protein sequence ID" value="GFR00869.1"/>
    <property type="molecule type" value="Genomic_DNA"/>
</dbReference>
<evidence type="ECO:0000313" key="2">
    <source>
        <dbReference type="Proteomes" id="UP000887116"/>
    </source>
</evidence>
<gene>
    <name evidence="1" type="ORF">TNCT_52751</name>
</gene>
<evidence type="ECO:0000313" key="1">
    <source>
        <dbReference type="EMBL" id="GFR00869.1"/>
    </source>
</evidence>
<organism evidence="1 2">
    <name type="scientific">Trichonephila clavata</name>
    <name type="common">Joro spider</name>
    <name type="synonym">Nephila clavata</name>
    <dbReference type="NCBI Taxonomy" id="2740835"/>
    <lineage>
        <taxon>Eukaryota</taxon>
        <taxon>Metazoa</taxon>
        <taxon>Ecdysozoa</taxon>
        <taxon>Arthropoda</taxon>
        <taxon>Chelicerata</taxon>
        <taxon>Arachnida</taxon>
        <taxon>Araneae</taxon>
        <taxon>Araneomorphae</taxon>
        <taxon>Entelegynae</taxon>
        <taxon>Araneoidea</taxon>
        <taxon>Nephilidae</taxon>
        <taxon>Trichonephila</taxon>
    </lineage>
</organism>
<dbReference type="AlphaFoldDB" id="A0A8X6GDD3"/>
<accession>A0A8X6GDD3</accession>
<name>A0A8X6GDD3_TRICU</name>
<keyword evidence="2" id="KW-1185">Reference proteome</keyword>